<dbReference type="Gene3D" id="1.10.1780.10">
    <property type="entry name" value="Clp, N-terminal domain"/>
    <property type="match status" value="1"/>
</dbReference>
<dbReference type="CDD" id="cd19499">
    <property type="entry name" value="RecA-like_ClpB_Hsp104-like"/>
    <property type="match status" value="1"/>
</dbReference>
<dbReference type="Gene3D" id="1.10.8.60">
    <property type="match status" value="1"/>
</dbReference>
<dbReference type="Pfam" id="PF07724">
    <property type="entry name" value="AAA_2"/>
    <property type="match status" value="1"/>
</dbReference>
<comment type="caution">
    <text evidence="10">The sequence shown here is derived from an EMBL/GenBank/DDBJ whole genome shotgun (WGS) entry which is preliminary data.</text>
</comment>
<keyword evidence="4" id="KW-0067">ATP-binding</keyword>
<dbReference type="InterPro" id="IPR036628">
    <property type="entry name" value="Clp_N_dom_sf"/>
</dbReference>
<dbReference type="InterPro" id="IPR058680">
    <property type="entry name" value="NBD_SMAX1-like"/>
</dbReference>
<dbReference type="PANTHER" id="PTHR11638:SF18">
    <property type="entry name" value="HEAT SHOCK PROTEIN 104"/>
    <property type="match status" value="1"/>
</dbReference>
<feature type="coiled-coil region" evidence="8">
    <location>
        <begin position="412"/>
        <end position="439"/>
    </location>
</feature>
<evidence type="ECO:0000256" key="3">
    <source>
        <dbReference type="ARBA" id="ARBA00022741"/>
    </source>
</evidence>
<dbReference type="FunFam" id="3.40.50.300:FF:000120">
    <property type="entry name" value="ATP-dependent chaperone ClpB"/>
    <property type="match status" value="1"/>
</dbReference>
<keyword evidence="2 7" id="KW-0677">Repeat</keyword>
<evidence type="ECO:0000313" key="10">
    <source>
        <dbReference type="EMBL" id="EKE26901.1"/>
    </source>
</evidence>
<dbReference type="PROSITE" id="PS51903">
    <property type="entry name" value="CLP_R"/>
    <property type="match status" value="1"/>
</dbReference>
<dbReference type="FunFam" id="3.40.50.300:FF:000025">
    <property type="entry name" value="ATP-dependent Clp protease subunit"/>
    <property type="match status" value="1"/>
</dbReference>
<dbReference type="GO" id="GO:0034605">
    <property type="term" value="P:cellular response to heat"/>
    <property type="evidence" value="ECO:0007669"/>
    <property type="project" value="TreeGrafter"/>
</dbReference>
<dbReference type="Pfam" id="PF10431">
    <property type="entry name" value="ClpB_D2-small"/>
    <property type="match status" value="1"/>
</dbReference>
<dbReference type="PROSITE" id="PS00871">
    <property type="entry name" value="CLPAB_2"/>
    <property type="match status" value="1"/>
</dbReference>
<keyword evidence="8" id="KW-0175">Coiled coil</keyword>
<dbReference type="AlphaFoldDB" id="K2F6Z6"/>
<dbReference type="InterPro" id="IPR003593">
    <property type="entry name" value="AAA+_ATPase"/>
</dbReference>
<dbReference type="GO" id="GO:0005737">
    <property type="term" value="C:cytoplasm"/>
    <property type="evidence" value="ECO:0007669"/>
    <property type="project" value="TreeGrafter"/>
</dbReference>
<comment type="subunit">
    <text evidence="6">Homohexamer. The oligomerization is ATP-dependent.</text>
</comment>
<sequence length="877" mass="105077">MNLDRFTISASKRIQEWQNLAVSSSHSVFDSIHLLYSILESNDSINIEILNRLKVSIESFFQKAEEKMNMLPKVTGSNFALTISQELNQVLFYSDHLANTMQDLYITEEHLFLSLIEKAWSLKEIFDEFWINFIIYKKEIENLRHWERVTSNDAENMYEALKKYTIDLVDQAKKWKIDPVIWREEEIRRTIQILSRRMKNNPVIIGDPGVGKTAIVEGIARKVVENDVPDNLKNKKIVSLDMWALIAWAKFRWEFEERLKSVIKEVEKSDWWIILFIDELHTIVWTWSVEWSIDAWNLLKPALARWLIKVIWATTINEYRKYIEKDQALERRFQPILIDEPTEEDAIAILRWIKDKYETFHWIKISDRAIVWAVELSLKYINDRKLPDKAIDLIDEAASSVKMSSTSKPVELDTFEKEIRSLEIEKEALKNEIDFKNEERLLEIDKKLADKQEMFRAKLSKWQQEKDMIVKMKENKQKIDELRIKSDDFERKYDYQAVAKIRYGEIPALEKENEKIEQELFEIKKKWESYLKDHVDLEDIAEIISKWTWIPVWKLVEKEQEKYLHLFDRLKKTVIGQDEALKLVSQAIQRNKAWLSDEKKPIWSFLFLWPTWVGKTETAKALALELFNDKNAFIRVDMSEYMESHTVSRLIGSPPWYVWYDEWWQLTEAVRRKPYSVILFDEVEKASRDVFNIFLQILDDWRLTDWKWRTVNFKNTIIIMTSNIWSKEFSDANAHIWFQVDSKDKKPKIIRDFNEIKERVTNQLTKYFMPEFINRIDDIVVFNALDEKVLTWIIELILNEVKEKLKEKNITVSFTEKLKEHIIKIWYNPEYWARPLKRAVTKNIVNELSTKILDWSIEEGDQILLDSKWDELIVIKK</sequence>
<evidence type="ECO:0000256" key="4">
    <source>
        <dbReference type="ARBA" id="ARBA00022840"/>
    </source>
</evidence>
<evidence type="ECO:0000256" key="5">
    <source>
        <dbReference type="ARBA" id="ARBA00023186"/>
    </source>
</evidence>
<feature type="coiled-coil region" evidence="8">
    <location>
        <begin position="472"/>
        <end position="526"/>
    </location>
</feature>
<evidence type="ECO:0000259" key="9">
    <source>
        <dbReference type="PROSITE" id="PS51903"/>
    </source>
</evidence>
<dbReference type="SMART" id="SM01086">
    <property type="entry name" value="ClpB_D2-small"/>
    <property type="match status" value="1"/>
</dbReference>
<evidence type="ECO:0000256" key="2">
    <source>
        <dbReference type="ARBA" id="ARBA00022737"/>
    </source>
</evidence>
<dbReference type="GO" id="GO:0005524">
    <property type="term" value="F:ATP binding"/>
    <property type="evidence" value="ECO:0007669"/>
    <property type="project" value="UniProtKB-KW"/>
</dbReference>
<keyword evidence="3" id="KW-0547">Nucleotide-binding</keyword>
<dbReference type="SUPFAM" id="SSF52540">
    <property type="entry name" value="P-loop containing nucleoside triphosphate hydrolases"/>
    <property type="match status" value="2"/>
</dbReference>
<dbReference type="PRINTS" id="PR00300">
    <property type="entry name" value="CLPPROTEASEA"/>
</dbReference>
<reference evidence="10" key="1">
    <citation type="journal article" date="2012" name="Science">
        <title>Fermentation, hydrogen, and sulfur metabolism in multiple uncultivated bacterial phyla.</title>
        <authorList>
            <person name="Wrighton K.C."/>
            <person name="Thomas B.C."/>
            <person name="Sharon I."/>
            <person name="Miller C.S."/>
            <person name="Castelle C.J."/>
            <person name="VerBerkmoes N.C."/>
            <person name="Wilkins M.J."/>
            <person name="Hettich R.L."/>
            <person name="Lipton M.S."/>
            <person name="Williams K.H."/>
            <person name="Long P.E."/>
            <person name="Banfield J.F."/>
        </authorList>
    </citation>
    <scope>NUCLEOTIDE SEQUENCE [LARGE SCALE GENOMIC DNA]</scope>
</reference>
<keyword evidence="5" id="KW-0143">Chaperone</keyword>
<protein>
    <recommendedName>
        <fullName evidence="9">Clp R domain-containing protein</fullName>
    </recommendedName>
</protein>
<dbReference type="InterPro" id="IPR003959">
    <property type="entry name" value="ATPase_AAA_core"/>
</dbReference>
<dbReference type="InterPro" id="IPR001270">
    <property type="entry name" value="ClpA/B"/>
</dbReference>
<name>K2F6Z6_9BACT</name>
<comment type="similarity">
    <text evidence="1">Belongs to the ClpA/ClpB family.</text>
</comment>
<dbReference type="EMBL" id="AMFJ01000642">
    <property type="protein sequence ID" value="EKE26901.1"/>
    <property type="molecule type" value="Genomic_DNA"/>
</dbReference>
<dbReference type="Pfam" id="PF17871">
    <property type="entry name" value="AAA_lid_9"/>
    <property type="match status" value="1"/>
</dbReference>
<dbReference type="InterPro" id="IPR028299">
    <property type="entry name" value="ClpA/B_CS2"/>
</dbReference>
<dbReference type="InterPro" id="IPR041546">
    <property type="entry name" value="ClpA/ClpB_AAA_lid"/>
</dbReference>
<feature type="domain" description="Clp R" evidence="9">
    <location>
        <begin position="3"/>
        <end position="146"/>
    </location>
</feature>
<dbReference type="InterPro" id="IPR004176">
    <property type="entry name" value="Clp_R_N"/>
</dbReference>
<dbReference type="InterPro" id="IPR050130">
    <property type="entry name" value="ClpA_ClpB"/>
</dbReference>
<evidence type="ECO:0000256" key="1">
    <source>
        <dbReference type="ARBA" id="ARBA00008675"/>
    </source>
</evidence>
<evidence type="ECO:0000256" key="8">
    <source>
        <dbReference type="SAM" id="Coils"/>
    </source>
</evidence>
<dbReference type="CDD" id="cd00009">
    <property type="entry name" value="AAA"/>
    <property type="match status" value="1"/>
</dbReference>
<dbReference type="Gene3D" id="3.40.50.300">
    <property type="entry name" value="P-loop containing nucleotide triphosphate hydrolases"/>
    <property type="match status" value="3"/>
</dbReference>
<dbReference type="InterPro" id="IPR027417">
    <property type="entry name" value="P-loop_NTPase"/>
</dbReference>
<dbReference type="InterPro" id="IPR019489">
    <property type="entry name" value="Clp_ATPase_C"/>
</dbReference>
<evidence type="ECO:0000256" key="7">
    <source>
        <dbReference type="PROSITE-ProRule" id="PRU01251"/>
    </source>
</evidence>
<accession>K2F6Z6</accession>
<proteinExistence type="inferred from homology"/>
<dbReference type="SUPFAM" id="SSF81923">
    <property type="entry name" value="Double Clp-N motif"/>
    <property type="match status" value="1"/>
</dbReference>
<dbReference type="Pfam" id="PF23569">
    <property type="entry name" value="NBD_SMAX1"/>
    <property type="match status" value="1"/>
</dbReference>
<gene>
    <name evidence="10" type="ORF">ACD_4C00126G0002</name>
</gene>
<dbReference type="PANTHER" id="PTHR11638">
    <property type="entry name" value="ATP-DEPENDENT CLP PROTEASE"/>
    <property type="match status" value="1"/>
</dbReference>
<dbReference type="SMART" id="SM00382">
    <property type="entry name" value="AAA"/>
    <property type="match status" value="2"/>
</dbReference>
<evidence type="ECO:0000256" key="6">
    <source>
        <dbReference type="ARBA" id="ARBA00026057"/>
    </source>
</evidence>
<dbReference type="Pfam" id="PF02861">
    <property type="entry name" value="Clp_N"/>
    <property type="match status" value="1"/>
</dbReference>
<organism evidence="10">
    <name type="scientific">uncultured bacterium</name>
    <name type="common">gcode 4</name>
    <dbReference type="NCBI Taxonomy" id="1234023"/>
    <lineage>
        <taxon>Bacteria</taxon>
        <taxon>environmental samples</taxon>
    </lineage>
</organism>
<dbReference type="GO" id="GO:0016887">
    <property type="term" value="F:ATP hydrolysis activity"/>
    <property type="evidence" value="ECO:0007669"/>
    <property type="project" value="InterPro"/>
</dbReference>